<reference evidence="2" key="1">
    <citation type="submission" date="2018-02" db="EMBL/GenBank/DDBJ databases">
        <title>Rhizophora mucronata_Transcriptome.</title>
        <authorList>
            <person name="Meera S.P."/>
            <person name="Sreeshan A."/>
            <person name="Augustine A."/>
        </authorList>
    </citation>
    <scope>NUCLEOTIDE SEQUENCE</scope>
    <source>
        <tissue evidence="2">Leaf</tissue>
    </source>
</reference>
<organism evidence="2">
    <name type="scientific">Rhizophora mucronata</name>
    <name type="common">Asiatic mangrove</name>
    <dbReference type="NCBI Taxonomy" id="61149"/>
    <lineage>
        <taxon>Eukaryota</taxon>
        <taxon>Viridiplantae</taxon>
        <taxon>Streptophyta</taxon>
        <taxon>Embryophyta</taxon>
        <taxon>Tracheophyta</taxon>
        <taxon>Spermatophyta</taxon>
        <taxon>Magnoliopsida</taxon>
        <taxon>eudicotyledons</taxon>
        <taxon>Gunneridae</taxon>
        <taxon>Pentapetalae</taxon>
        <taxon>rosids</taxon>
        <taxon>fabids</taxon>
        <taxon>Malpighiales</taxon>
        <taxon>Rhizophoraceae</taxon>
        <taxon>Rhizophora</taxon>
    </lineage>
</organism>
<sequence length="46" mass="5665">MIFSGRCEHNYLDIEFFILFMIVNLWRILPFCYLWDLLMSGYPDLD</sequence>
<keyword evidence="1" id="KW-1133">Transmembrane helix</keyword>
<keyword evidence="1" id="KW-0472">Membrane</keyword>
<protein>
    <submittedName>
        <fullName evidence="2">Uncharacterized protein</fullName>
    </submittedName>
</protein>
<evidence type="ECO:0000313" key="2">
    <source>
        <dbReference type="EMBL" id="MBX53792.1"/>
    </source>
</evidence>
<name>A0A2P2PGF0_RHIMU</name>
<feature type="transmembrane region" description="Helical" evidence="1">
    <location>
        <begin position="12"/>
        <end position="29"/>
    </location>
</feature>
<proteinExistence type="predicted"/>
<evidence type="ECO:0000256" key="1">
    <source>
        <dbReference type="SAM" id="Phobius"/>
    </source>
</evidence>
<dbReference type="AlphaFoldDB" id="A0A2P2PGF0"/>
<accession>A0A2P2PGF0</accession>
<keyword evidence="1" id="KW-0812">Transmembrane</keyword>
<dbReference type="EMBL" id="GGEC01073308">
    <property type="protein sequence ID" value="MBX53792.1"/>
    <property type="molecule type" value="Transcribed_RNA"/>
</dbReference>